<dbReference type="PANTHER" id="PTHR12905">
    <property type="entry name" value="METALLOPHOSPHOESTERASE"/>
    <property type="match status" value="1"/>
</dbReference>
<evidence type="ECO:0000313" key="4">
    <source>
        <dbReference type="Proteomes" id="UP000007115"/>
    </source>
</evidence>
<dbReference type="Pfam" id="PF00149">
    <property type="entry name" value="Metallophos"/>
    <property type="match status" value="1"/>
</dbReference>
<dbReference type="RefSeq" id="XP_013951099.1">
    <property type="nucleotide sequence ID" value="XM_014095624.1"/>
</dbReference>
<dbReference type="GO" id="GO:0016787">
    <property type="term" value="F:hydrolase activity"/>
    <property type="evidence" value="ECO:0007669"/>
    <property type="project" value="InterPro"/>
</dbReference>
<dbReference type="InterPro" id="IPR004843">
    <property type="entry name" value="Calcineurin-like_PHP"/>
</dbReference>
<dbReference type="SUPFAM" id="SSF56300">
    <property type="entry name" value="Metallo-dependent phosphatases"/>
    <property type="match status" value="1"/>
</dbReference>
<dbReference type="GeneID" id="25796607"/>
<feature type="domain" description="Calcineurin-like phosphoesterase" evidence="2">
    <location>
        <begin position="12"/>
        <end position="227"/>
    </location>
</feature>
<dbReference type="AlphaFoldDB" id="G9N7K6"/>
<dbReference type="Gene3D" id="3.60.21.10">
    <property type="match status" value="1"/>
</dbReference>
<evidence type="ECO:0000313" key="3">
    <source>
        <dbReference type="EMBL" id="EHK16972.1"/>
    </source>
</evidence>
<protein>
    <recommendedName>
        <fullName evidence="2">Calcineurin-like phosphoesterase domain-containing protein</fullName>
    </recommendedName>
</protein>
<dbReference type="InterPro" id="IPR051693">
    <property type="entry name" value="UPF0046_metallophosphoest"/>
</dbReference>
<accession>G9N7K6</accession>
<feature type="non-terminal residue" evidence="3">
    <location>
        <position position="1"/>
    </location>
</feature>
<comment type="caution">
    <text evidence="3">The sequence shown here is derived from an EMBL/GenBank/DDBJ whole genome shotgun (WGS) entry which is preliminary data.</text>
</comment>
<evidence type="ECO:0000259" key="2">
    <source>
        <dbReference type="Pfam" id="PF00149"/>
    </source>
</evidence>
<proteinExistence type="predicted"/>
<dbReference type="CDD" id="cd07379">
    <property type="entry name" value="MPP_239FB"/>
    <property type="match status" value="1"/>
</dbReference>
<dbReference type="OrthoDB" id="630188at2759"/>
<feature type="region of interest" description="Disordered" evidence="1">
    <location>
        <begin position="19"/>
        <end position="38"/>
    </location>
</feature>
<dbReference type="eggNOG" id="KOG3947">
    <property type="taxonomic scope" value="Eukaryota"/>
</dbReference>
<keyword evidence="4" id="KW-1185">Reference proteome</keyword>
<gene>
    <name evidence="3" type="ORF">TRIVIDRAFT_6465</name>
</gene>
<name>G9N7K6_HYPVG</name>
<dbReference type="Proteomes" id="UP000007115">
    <property type="component" value="Unassembled WGS sequence"/>
</dbReference>
<evidence type="ECO:0000256" key="1">
    <source>
        <dbReference type="SAM" id="MobiDB-lite"/>
    </source>
</evidence>
<dbReference type="InParanoid" id="G9N7K6"/>
<organism evidence="3 4">
    <name type="scientific">Hypocrea virens (strain Gv29-8 / FGSC 10586)</name>
    <name type="common">Gliocladium virens</name>
    <name type="synonym">Trichoderma virens</name>
    <dbReference type="NCBI Taxonomy" id="413071"/>
    <lineage>
        <taxon>Eukaryota</taxon>
        <taxon>Fungi</taxon>
        <taxon>Dikarya</taxon>
        <taxon>Ascomycota</taxon>
        <taxon>Pezizomycotina</taxon>
        <taxon>Sordariomycetes</taxon>
        <taxon>Hypocreomycetidae</taxon>
        <taxon>Hypocreales</taxon>
        <taxon>Hypocreaceae</taxon>
        <taxon>Trichoderma</taxon>
    </lineage>
</organism>
<dbReference type="InterPro" id="IPR029052">
    <property type="entry name" value="Metallo-depent_PP-like"/>
</dbReference>
<reference evidence="3 4" key="1">
    <citation type="journal article" date="2011" name="Genome Biol.">
        <title>Comparative genome sequence analysis underscores mycoparasitism as the ancestral life style of Trichoderma.</title>
        <authorList>
            <person name="Kubicek C.P."/>
            <person name="Herrera-Estrella A."/>
            <person name="Seidl-Seiboth V."/>
            <person name="Martinez D.A."/>
            <person name="Druzhinina I.S."/>
            <person name="Thon M."/>
            <person name="Zeilinger S."/>
            <person name="Casas-Flores S."/>
            <person name="Horwitz B.A."/>
            <person name="Mukherjee P.K."/>
            <person name="Mukherjee M."/>
            <person name="Kredics L."/>
            <person name="Alcaraz L.D."/>
            <person name="Aerts A."/>
            <person name="Antal Z."/>
            <person name="Atanasova L."/>
            <person name="Cervantes-Badillo M.G."/>
            <person name="Challacombe J."/>
            <person name="Chertkov O."/>
            <person name="McCluskey K."/>
            <person name="Coulpier F."/>
            <person name="Deshpande N."/>
            <person name="von Doehren H."/>
            <person name="Ebbole D.J."/>
            <person name="Esquivel-Naranjo E.U."/>
            <person name="Fekete E."/>
            <person name="Flipphi M."/>
            <person name="Glaser F."/>
            <person name="Gomez-Rodriguez E.Y."/>
            <person name="Gruber S."/>
            <person name="Han C."/>
            <person name="Henrissat B."/>
            <person name="Hermosa R."/>
            <person name="Hernandez-Onate M."/>
            <person name="Karaffa L."/>
            <person name="Kosti I."/>
            <person name="Le Crom S."/>
            <person name="Lindquist E."/>
            <person name="Lucas S."/>
            <person name="Luebeck M."/>
            <person name="Luebeck P.S."/>
            <person name="Margeot A."/>
            <person name="Metz B."/>
            <person name="Misra M."/>
            <person name="Nevalainen H."/>
            <person name="Omann M."/>
            <person name="Packer N."/>
            <person name="Perrone G."/>
            <person name="Uresti-Rivera E.E."/>
            <person name="Salamov A."/>
            <person name="Schmoll M."/>
            <person name="Seiboth B."/>
            <person name="Shapiro H."/>
            <person name="Sukno S."/>
            <person name="Tamayo-Ramos J.A."/>
            <person name="Tisch D."/>
            <person name="Wiest A."/>
            <person name="Wilkinson H.H."/>
            <person name="Zhang M."/>
            <person name="Coutinho P.M."/>
            <person name="Kenerley C.M."/>
            <person name="Monte E."/>
            <person name="Baker S.E."/>
            <person name="Grigoriev I.V."/>
        </authorList>
    </citation>
    <scope>NUCLEOTIDE SEQUENCE [LARGE SCALE GENOMIC DNA]</scope>
    <source>
        <strain evidence="4">Gv29-8 / FGSC 10586</strain>
    </source>
</reference>
<dbReference type="VEuPathDB" id="FungiDB:TRIVIDRAFT_6465"/>
<dbReference type="PANTHER" id="PTHR12905:SF0">
    <property type="entry name" value="CALCINEURIN-LIKE PHOSPHOESTERASE DOMAIN-CONTAINING PROTEIN"/>
    <property type="match status" value="1"/>
</dbReference>
<sequence length="330" mass="37015">PSSPSSATIKTRVLIISDTHSNVPQTKEDNPVNTEDELATPRGKLYAPSGFRFPLPDADVVLHCGDLTKRGRPSEIRKTFSMLRKLSSPLKLVIAGNHDLVLDERYYCEQIGDRSDYEEVVQIIKEAEEDGVKYLTEGTYTLDLANGSHLRIFASPYTPQYGYWAFQYPPGEHSFDIPADVDIAMTHGPPLGVLDYTFSKNNAGCGNLFRSIHRAKPKIHCFGHIHEAWGAHLMRWKADTDVPATALDWDNSRLIYTLTPPPIAIPTNDAVADREDQNLIELSKDRGCYVDLTEGENILKQGEETLFVNAAIMSVRYRPSQMPWVIDVDL</sequence>
<dbReference type="EMBL" id="ABDF02000089">
    <property type="protein sequence ID" value="EHK16972.1"/>
    <property type="molecule type" value="Genomic_DNA"/>
</dbReference>
<dbReference type="HOGENOM" id="CLU_041441_2_1_1"/>
<dbReference type="OMA" id="KVYASPW"/>
<feature type="non-terminal residue" evidence="3">
    <location>
        <position position="330"/>
    </location>
</feature>